<feature type="chain" id="PRO_5033101193" description="Peptidyl-prolyl cis-trans isomerase" evidence="3">
    <location>
        <begin position="25"/>
        <end position="199"/>
    </location>
</feature>
<evidence type="ECO:0000313" key="5">
    <source>
        <dbReference type="EMBL" id="QQD20112.1"/>
    </source>
</evidence>
<accession>A0A7T4R4N8</accession>
<dbReference type="Gene3D" id="2.40.100.10">
    <property type="entry name" value="Cyclophilin-like"/>
    <property type="match status" value="1"/>
</dbReference>
<reference evidence="5 6" key="1">
    <citation type="submission" date="2020-12" db="EMBL/GenBank/DDBJ databases">
        <authorList>
            <person name="Shan Y."/>
        </authorList>
    </citation>
    <scope>NUCLEOTIDE SEQUENCE [LARGE SCALE GENOMIC DNA]</scope>
    <source>
        <strain evidence="6">csc3.9</strain>
    </source>
</reference>
<name>A0A7T4R4N8_9GAMM</name>
<dbReference type="Pfam" id="PF00160">
    <property type="entry name" value="Pro_isomerase"/>
    <property type="match status" value="1"/>
</dbReference>
<dbReference type="InterPro" id="IPR002130">
    <property type="entry name" value="Cyclophilin-type_PPIase_dom"/>
</dbReference>
<feature type="signal peptide" evidence="3">
    <location>
        <begin position="1"/>
        <end position="24"/>
    </location>
</feature>
<keyword evidence="6" id="KW-1185">Reference proteome</keyword>
<keyword evidence="3" id="KW-0732">Signal</keyword>
<keyword evidence="1 3" id="KW-0697">Rotamase</keyword>
<dbReference type="InterPro" id="IPR029000">
    <property type="entry name" value="Cyclophilin-like_dom_sf"/>
</dbReference>
<dbReference type="GO" id="GO:0003755">
    <property type="term" value="F:peptidyl-prolyl cis-trans isomerase activity"/>
    <property type="evidence" value="ECO:0007669"/>
    <property type="project" value="UniProtKB-UniRule"/>
</dbReference>
<evidence type="ECO:0000256" key="1">
    <source>
        <dbReference type="ARBA" id="ARBA00023110"/>
    </source>
</evidence>
<dbReference type="Proteomes" id="UP000596063">
    <property type="component" value="Chromosome"/>
</dbReference>
<comment type="function">
    <text evidence="3">PPIases accelerate the folding of proteins. It catalyzes the cis-trans isomerization of proline imidic peptide bonds in oligopeptides.</text>
</comment>
<organism evidence="5 6">
    <name type="scientific">Spongiibacter nanhainus</name>
    <dbReference type="NCBI Taxonomy" id="2794344"/>
    <lineage>
        <taxon>Bacteria</taxon>
        <taxon>Pseudomonadati</taxon>
        <taxon>Pseudomonadota</taxon>
        <taxon>Gammaproteobacteria</taxon>
        <taxon>Cellvibrionales</taxon>
        <taxon>Spongiibacteraceae</taxon>
        <taxon>Spongiibacter</taxon>
    </lineage>
</organism>
<feature type="domain" description="PPIase cyclophilin-type" evidence="4">
    <location>
        <begin position="35"/>
        <end position="190"/>
    </location>
</feature>
<protein>
    <recommendedName>
        <fullName evidence="3">Peptidyl-prolyl cis-trans isomerase</fullName>
        <shortName evidence="3">PPIase</shortName>
        <ecNumber evidence="3">5.2.1.8</ecNumber>
    </recommendedName>
</protein>
<dbReference type="AlphaFoldDB" id="A0A7T4R4N8"/>
<proteinExistence type="inferred from homology"/>
<dbReference type="PANTHER" id="PTHR43246">
    <property type="entry name" value="PEPTIDYL-PROLYL CIS-TRANS ISOMERASE CYP38, CHLOROPLASTIC"/>
    <property type="match status" value="1"/>
</dbReference>
<dbReference type="EMBL" id="CP066167">
    <property type="protein sequence ID" value="QQD20112.1"/>
    <property type="molecule type" value="Genomic_DNA"/>
</dbReference>
<evidence type="ECO:0000256" key="3">
    <source>
        <dbReference type="RuleBase" id="RU363019"/>
    </source>
</evidence>
<sequence>MPRAGTRLSLFLLLTLLTSTVSLAEADKRPQVTLHTSQGDIVLALYPDKAPVTVANFLGYARSGFYDNTIFHRVIRRFAVQGGGYTKDLVEKPNGEPIVNEAKSSGLRNDRWTVAMARTADPDSARSQFFINMRMNLSLDARAGRAGYAVFGEVIDGQHVVRDIANSKTHAYGGFDDLPVEPILIESVTVAADQSTSPH</sequence>
<evidence type="ECO:0000259" key="4">
    <source>
        <dbReference type="PROSITE" id="PS50072"/>
    </source>
</evidence>
<evidence type="ECO:0000313" key="6">
    <source>
        <dbReference type="Proteomes" id="UP000596063"/>
    </source>
</evidence>
<dbReference type="PRINTS" id="PR00153">
    <property type="entry name" value="CSAPPISMRASE"/>
</dbReference>
<comment type="similarity">
    <text evidence="3">Belongs to the cyclophilin-type PPIase family.</text>
</comment>
<evidence type="ECO:0000256" key="2">
    <source>
        <dbReference type="ARBA" id="ARBA00023235"/>
    </source>
</evidence>
<dbReference type="PROSITE" id="PS50072">
    <property type="entry name" value="CSA_PPIASE_2"/>
    <property type="match status" value="1"/>
</dbReference>
<dbReference type="EC" id="5.2.1.8" evidence="3"/>
<gene>
    <name evidence="5" type="ORF">I6N98_08120</name>
</gene>
<dbReference type="SUPFAM" id="SSF50891">
    <property type="entry name" value="Cyclophilin-like"/>
    <property type="match status" value="1"/>
</dbReference>
<comment type="catalytic activity">
    <reaction evidence="3">
        <text>[protein]-peptidylproline (omega=180) = [protein]-peptidylproline (omega=0)</text>
        <dbReference type="Rhea" id="RHEA:16237"/>
        <dbReference type="Rhea" id="RHEA-COMP:10747"/>
        <dbReference type="Rhea" id="RHEA-COMP:10748"/>
        <dbReference type="ChEBI" id="CHEBI:83833"/>
        <dbReference type="ChEBI" id="CHEBI:83834"/>
        <dbReference type="EC" id="5.2.1.8"/>
    </reaction>
</comment>
<dbReference type="KEGG" id="snan:I6N98_08120"/>
<keyword evidence="2 3" id="KW-0413">Isomerase</keyword>
<dbReference type="InterPro" id="IPR044665">
    <property type="entry name" value="E_coli_cyclophilin_A-like"/>
</dbReference>